<dbReference type="Pfam" id="PF00581">
    <property type="entry name" value="Rhodanese"/>
    <property type="match status" value="2"/>
</dbReference>
<dbReference type="InterPro" id="IPR036873">
    <property type="entry name" value="Rhodanese-like_dom_sf"/>
</dbReference>
<name>A0AAF0YVL9_9CORY</name>
<dbReference type="SMART" id="SM00450">
    <property type="entry name" value="RHOD"/>
    <property type="match status" value="2"/>
</dbReference>
<dbReference type="CDD" id="cd01448">
    <property type="entry name" value="TST_Repeat_1"/>
    <property type="match status" value="1"/>
</dbReference>
<dbReference type="KEGG" id="cpyr:CYJ47_00755"/>
<organism evidence="4 5">
    <name type="scientific">Corynebacterium pyruviciproducens</name>
    <dbReference type="NCBI Taxonomy" id="598660"/>
    <lineage>
        <taxon>Bacteria</taxon>
        <taxon>Bacillati</taxon>
        <taxon>Actinomycetota</taxon>
        <taxon>Actinomycetes</taxon>
        <taxon>Mycobacteriales</taxon>
        <taxon>Corynebacteriaceae</taxon>
        <taxon>Corynebacterium</taxon>
    </lineage>
</organism>
<dbReference type="SUPFAM" id="SSF52821">
    <property type="entry name" value="Rhodanese/Cell cycle control phosphatase"/>
    <property type="match status" value="2"/>
</dbReference>
<dbReference type="CDD" id="cd01449">
    <property type="entry name" value="TST_Repeat_2"/>
    <property type="match status" value="1"/>
</dbReference>
<evidence type="ECO:0000256" key="2">
    <source>
        <dbReference type="ARBA" id="ARBA00022737"/>
    </source>
</evidence>
<keyword evidence="1 4" id="KW-0808">Transferase</keyword>
<accession>A0AAF0YVL9</accession>
<evidence type="ECO:0000313" key="4">
    <source>
        <dbReference type="EMBL" id="WOT02341.1"/>
    </source>
</evidence>
<proteinExistence type="predicted"/>
<evidence type="ECO:0000256" key="1">
    <source>
        <dbReference type="ARBA" id="ARBA00022679"/>
    </source>
</evidence>
<evidence type="ECO:0000259" key="3">
    <source>
        <dbReference type="PROSITE" id="PS50206"/>
    </source>
</evidence>
<dbReference type="EMBL" id="CP136958">
    <property type="protein sequence ID" value="WOT02341.1"/>
    <property type="molecule type" value="Genomic_DNA"/>
</dbReference>
<dbReference type="GO" id="GO:0004792">
    <property type="term" value="F:thiosulfate-cyanide sulfurtransferase activity"/>
    <property type="evidence" value="ECO:0007669"/>
    <property type="project" value="TreeGrafter"/>
</dbReference>
<dbReference type="AlphaFoldDB" id="A0AAF0YVL9"/>
<reference evidence="4" key="2">
    <citation type="submission" date="2023-10" db="EMBL/GenBank/DDBJ databases">
        <authorList>
            <person name="Choi B."/>
        </authorList>
    </citation>
    <scope>NUCLEOTIDE SEQUENCE</scope>
    <source>
        <strain evidence="4">UMB0763</strain>
    </source>
</reference>
<dbReference type="InterPro" id="IPR045078">
    <property type="entry name" value="TST/MPST-like"/>
</dbReference>
<dbReference type="Proteomes" id="UP000234560">
    <property type="component" value="Chromosome"/>
</dbReference>
<sequence>MSILVSPQELHDSLQSGGKQMLLHAMYEESRTDGFALFNAGHIPTAQFCDAANALAGTPSKEDGRNPLPNATILQRWFDRWGLSEDRPIICYDEARGILAARAWFVLKWAGVNNVKVLDGGLTKWRELGYPVMGGPGNPPSQGRITVDPGHMPIVTTEDVKKHSGLLVDTRGRNRFTGKTERLDLKAGHIPGAVNVPTAAFLNDDGTFKDPQVIREAFVSKGVKDGSEVILYSGSGLHSAQGLIAMELAGLTGAATYLGGWSMWCADPSNPVATGE</sequence>
<dbReference type="EC" id="2.8.1.-" evidence="4"/>
<dbReference type="PROSITE" id="PS50206">
    <property type="entry name" value="RHODANESE_3"/>
    <property type="match status" value="2"/>
</dbReference>
<feature type="domain" description="Rhodanese" evidence="3">
    <location>
        <begin position="38"/>
        <end position="134"/>
    </location>
</feature>
<dbReference type="InterPro" id="IPR001763">
    <property type="entry name" value="Rhodanese-like_dom"/>
</dbReference>
<feature type="domain" description="Rhodanese" evidence="3">
    <location>
        <begin position="161"/>
        <end position="273"/>
    </location>
</feature>
<dbReference type="RefSeq" id="WP_101679312.1">
    <property type="nucleotide sequence ID" value="NZ_CAUPGZ010000014.1"/>
</dbReference>
<keyword evidence="2" id="KW-0677">Repeat</keyword>
<reference evidence="4" key="1">
    <citation type="submission" date="2017-12" db="EMBL/GenBank/DDBJ databases">
        <authorList>
            <person name="Thomas-White K."/>
            <person name="Wolfe A.J."/>
        </authorList>
    </citation>
    <scope>NUCLEOTIDE SEQUENCE</scope>
    <source>
        <strain evidence="4">UMB0763</strain>
    </source>
</reference>
<dbReference type="PANTHER" id="PTHR11364:SF27">
    <property type="entry name" value="SULFURTRANSFERASE"/>
    <property type="match status" value="1"/>
</dbReference>
<evidence type="ECO:0000313" key="5">
    <source>
        <dbReference type="Proteomes" id="UP000234560"/>
    </source>
</evidence>
<gene>
    <name evidence="4" type="ORF">CYJ47_00755</name>
</gene>
<dbReference type="Gene3D" id="3.40.250.10">
    <property type="entry name" value="Rhodanese-like domain"/>
    <property type="match status" value="2"/>
</dbReference>
<protein>
    <submittedName>
        <fullName evidence="4">Sulfurtransferase</fullName>
        <ecNumber evidence="4">2.8.1.-</ecNumber>
    </submittedName>
</protein>
<dbReference type="PANTHER" id="PTHR11364">
    <property type="entry name" value="THIOSULFATE SULFERTANSFERASE"/>
    <property type="match status" value="1"/>
</dbReference>